<comment type="caution">
    <text evidence="5">The sequence shown here is derived from an EMBL/GenBank/DDBJ whole genome shotgun (WGS) entry which is preliminary data.</text>
</comment>
<sequence length="149" mass="16815">MSVPPSGPHDNRAYRFPVSVKGVVVHTERVVLLKNEREEWELPGGKLERGETPEECVIREIHEEVGLPVRPGPLLDTWVYHIAPGVDVLIVTYGCYPLPFANMTCSAEHQAVGLFTWQDLATLPMPEGYKTSIRAWFRHLDASRLDETP</sequence>
<gene>
    <name evidence="5" type="ORF">FJZ47_17145</name>
</gene>
<reference evidence="5" key="1">
    <citation type="submission" date="2019-03" db="EMBL/GenBank/DDBJ databases">
        <title>Lake Tanganyika Metagenome-Assembled Genomes (MAGs).</title>
        <authorList>
            <person name="Tran P."/>
        </authorList>
    </citation>
    <scope>NUCLEOTIDE SEQUENCE</scope>
    <source>
        <strain evidence="5">K_DeepCast_65m_m2_066</strain>
    </source>
</reference>
<dbReference type="PRINTS" id="PR00502">
    <property type="entry name" value="NUDIXFAMILY"/>
</dbReference>
<dbReference type="GO" id="GO:0016787">
    <property type="term" value="F:hydrolase activity"/>
    <property type="evidence" value="ECO:0007669"/>
    <property type="project" value="UniProtKB-KW"/>
</dbReference>
<evidence type="ECO:0000259" key="4">
    <source>
        <dbReference type="PROSITE" id="PS51462"/>
    </source>
</evidence>
<dbReference type="AlphaFoldDB" id="A0A938B5A4"/>
<dbReference type="PANTHER" id="PTHR43046">
    <property type="entry name" value="GDP-MANNOSE MANNOSYL HYDROLASE"/>
    <property type="match status" value="1"/>
</dbReference>
<dbReference type="PROSITE" id="PS00893">
    <property type="entry name" value="NUDIX_BOX"/>
    <property type="match status" value="1"/>
</dbReference>
<evidence type="ECO:0000313" key="6">
    <source>
        <dbReference type="Proteomes" id="UP000712673"/>
    </source>
</evidence>
<proteinExistence type="inferred from homology"/>
<evidence type="ECO:0000256" key="2">
    <source>
        <dbReference type="ARBA" id="ARBA00022801"/>
    </source>
</evidence>
<dbReference type="CDD" id="cd04699">
    <property type="entry name" value="NUDIX_MutT_Nudt1"/>
    <property type="match status" value="1"/>
</dbReference>
<dbReference type="InterPro" id="IPR020084">
    <property type="entry name" value="NUDIX_hydrolase_CS"/>
</dbReference>
<dbReference type="InterPro" id="IPR000086">
    <property type="entry name" value="NUDIX_hydrolase_dom"/>
</dbReference>
<keyword evidence="2 3" id="KW-0378">Hydrolase</keyword>
<name>A0A938B5A4_UNCTE</name>
<dbReference type="PANTHER" id="PTHR43046:SF14">
    <property type="entry name" value="MUTT_NUDIX FAMILY PROTEIN"/>
    <property type="match status" value="1"/>
</dbReference>
<organism evidence="5 6">
    <name type="scientific">Tectimicrobiota bacterium</name>
    <dbReference type="NCBI Taxonomy" id="2528274"/>
    <lineage>
        <taxon>Bacteria</taxon>
        <taxon>Pseudomonadati</taxon>
        <taxon>Nitrospinota/Tectimicrobiota group</taxon>
        <taxon>Candidatus Tectimicrobiota</taxon>
    </lineage>
</organism>
<dbReference type="Pfam" id="PF00293">
    <property type="entry name" value="NUDIX"/>
    <property type="match status" value="1"/>
</dbReference>
<dbReference type="PROSITE" id="PS51462">
    <property type="entry name" value="NUDIX"/>
    <property type="match status" value="1"/>
</dbReference>
<dbReference type="EMBL" id="VGLS01000599">
    <property type="protein sequence ID" value="MBM3225508.1"/>
    <property type="molecule type" value="Genomic_DNA"/>
</dbReference>
<comment type="cofactor">
    <cofactor evidence="1">
        <name>Mg(2+)</name>
        <dbReference type="ChEBI" id="CHEBI:18420"/>
    </cofactor>
</comment>
<dbReference type="InterPro" id="IPR015797">
    <property type="entry name" value="NUDIX_hydrolase-like_dom_sf"/>
</dbReference>
<evidence type="ECO:0000256" key="3">
    <source>
        <dbReference type="RuleBase" id="RU003476"/>
    </source>
</evidence>
<dbReference type="Proteomes" id="UP000712673">
    <property type="component" value="Unassembled WGS sequence"/>
</dbReference>
<dbReference type="Gene3D" id="3.90.79.10">
    <property type="entry name" value="Nucleoside Triphosphate Pyrophosphohydrolase"/>
    <property type="match status" value="1"/>
</dbReference>
<comment type="similarity">
    <text evidence="3">Belongs to the Nudix hydrolase family.</text>
</comment>
<evidence type="ECO:0000313" key="5">
    <source>
        <dbReference type="EMBL" id="MBM3225508.1"/>
    </source>
</evidence>
<evidence type="ECO:0000256" key="1">
    <source>
        <dbReference type="ARBA" id="ARBA00001946"/>
    </source>
</evidence>
<protein>
    <submittedName>
        <fullName evidence="5">NUDIX domain-containing protein</fullName>
    </submittedName>
</protein>
<dbReference type="SUPFAM" id="SSF55811">
    <property type="entry name" value="Nudix"/>
    <property type="match status" value="1"/>
</dbReference>
<feature type="domain" description="Nudix hydrolase" evidence="4">
    <location>
        <begin position="13"/>
        <end position="139"/>
    </location>
</feature>
<accession>A0A938B5A4</accession>
<dbReference type="InterPro" id="IPR020476">
    <property type="entry name" value="Nudix_hydrolase"/>
</dbReference>